<sequence length="147" mass="17046">MREELVMLLDENDRRLRLVISGVGTFAVILLTVFFFMVYEQHTHAPIYVTAFWVVVAGIAGYFTWIWFRIKHKPIYKALVGAGKVGQLYYHVDYQKQRAWASRYFIKVVLENGETQSFYVSKASGKRILKIAADLYPEVVISEIFGQ</sequence>
<proteinExistence type="predicted"/>
<organism evidence="2 3">
    <name type="scientific">Persicobacter psychrovividus</name>
    <dbReference type="NCBI Taxonomy" id="387638"/>
    <lineage>
        <taxon>Bacteria</taxon>
        <taxon>Pseudomonadati</taxon>
        <taxon>Bacteroidota</taxon>
        <taxon>Cytophagia</taxon>
        <taxon>Cytophagales</taxon>
        <taxon>Persicobacteraceae</taxon>
        <taxon>Persicobacter</taxon>
    </lineage>
</organism>
<gene>
    <name evidence="2" type="ORF">PEPS_17510</name>
</gene>
<dbReference type="RefSeq" id="WP_338396815.1">
    <property type="nucleotide sequence ID" value="NZ_AP025292.1"/>
</dbReference>
<feature type="transmembrane region" description="Helical" evidence="1">
    <location>
        <begin position="16"/>
        <end position="39"/>
    </location>
</feature>
<evidence type="ECO:0000313" key="2">
    <source>
        <dbReference type="EMBL" id="BDC99470.1"/>
    </source>
</evidence>
<dbReference type="EMBL" id="AP025292">
    <property type="protein sequence ID" value="BDC99470.1"/>
    <property type="molecule type" value="Genomic_DNA"/>
</dbReference>
<keyword evidence="1" id="KW-1133">Transmembrane helix</keyword>
<dbReference type="Proteomes" id="UP001354989">
    <property type="component" value="Chromosome"/>
</dbReference>
<evidence type="ECO:0000256" key="1">
    <source>
        <dbReference type="SAM" id="Phobius"/>
    </source>
</evidence>
<accession>A0ABM7VFM1</accession>
<protein>
    <submittedName>
        <fullName evidence="2">Uncharacterized protein</fullName>
    </submittedName>
</protein>
<reference evidence="2 3" key="1">
    <citation type="submission" date="2021-12" db="EMBL/GenBank/DDBJ databases">
        <title>Genome sequencing of bacteria with rrn-lacking chromosome and rrn-plasmid.</title>
        <authorList>
            <person name="Anda M."/>
            <person name="Iwasaki W."/>
        </authorList>
    </citation>
    <scope>NUCLEOTIDE SEQUENCE [LARGE SCALE GENOMIC DNA]</scope>
    <source>
        <strain evidence="2 3">NBRC 101262</strain>
    </source>
</reference>
<evidence type="ECO:0000313" key="3">
    <source>
        <dbReference type="Proteomes" id="UP001354989"/>
    </source>
</evidence>
<keyword evidence="3" id="KW-1185">Reference proteome</keyword>
<name>A0ABM7VFM1_9BACT</name>
<keyword evidence="1" id="KW-0472">Membrane</keyword>
<feature type="transmembrane region" description="Helical" evidence="1">
    <location>
        <begin position="45"/>
        <end position="68"/>
    </location>
</feature>
<keyword evidence="1" id="KW-0812">Transmembrane</keyword>